<evidence type="ECO:0000313" key="2">
    <source>
        <dbReference type="EMBL" id="ODS22749.1"/>
    </source>
</evidence>
<protein>
    <recommendedName>
        <fullName evidence="1">SprT-like domain-containing protein</fullName>
    </recommendedName>
</protein>
<proteinExistence type="predicted"/>
<dbReference type="GO" id="GO:0006950">
    <property type="term" value="P:response to stress"/>
    <property type="evidence" value="ECO:0007669"/>
    <property type="project" value="UniProtKB-ARBA"/>
</dbReference>
<dbReference type="AlphaFoldDB" id="A0A1D2QME4"/>
<dbReference type="PANTHER" id="PTHR38773">
    <property type="entry name" value="PROTEIN SPRT"/>
    <property type="match status" value="1"/>
</dbReference>
<dbReference type="SMART" id="SM00731">
    <property type="entry name" value="SprT"/>
    <property type="match status" value="1"/>
</dbReference>
<dbReference type="EMBL" id="MDLC01000054">
    <property type="protein sequence ID" value="ODS22749.1"/>
    <property type="molecule type" value="Genomic_DNA"/>
</dbReference>
<comment type="caution">
    <text evidence="2">The sequence shown here is derived from an EMBL/GenBank/DDBJ whole genome shotgun (WGS) entry which is preliminary data.</text>
</comment>
<evidence type="ECO:0000259" key="1">
    <source>
        <dbReference type="SMART" id="SM00731"/>
    </source>
</evidence>
<gene>
    <name evidence="2" type="ORF">AB835_12480</name>
</gene>
<organism evidence="2 3">
    <name type="scientific">Candidatus Endobugula sertula</name>
    <name type="common">Bugula neritina bacterial symbiont</name>
    <dbReference type="NCBI Taxonomy" id="62101"/>
    <lineage>
        <taxon>Bacteria</taxon>
        <taxon>Pseudomonadati</taxon>
        <taxon>Pseudomonadota</taxon>
        <taxon>Gammaproteobacteria</taxon>
        <taxon>Cellvibrionales</taxon>
        <taxon>Cellvibrionaceae</taxon>
        <taxon>Candidatus Endobugula</taxon>
    </lineage>
</organism>
<evidence type="ECO:0000313" key="3">
    <source>
        <dbReference type="Proteomes" id="UP000242502"/>
    </source>
</evidence>
<dbReference type="PANTHER" id="PTHR38773:SF1">
    <property type="entry name" value="PROTEIN SPRT"/>
    <property type="match status" value="1"/>
</dbReference>
<feature type="domain" description="SprT-like" evidence="1">
    <location>
        <begin position="9"/>
        <end position="176"/>
    </location>
</feature>
<accession>A0A1D2QME4</accession>
<sequence length="177" mass="20621">MSLISPIDQSMQQQVIDEVTCYCGLASLLYEYHFTMIPVTFDLRGKVAGMYCVKGQTNSLQRSIRFNPWLFAKYPDDSWQSTIPHEVAHYIVDCLYSMRAVRPHGKEWKKVMVQLGAKPDIYGKYNLGGIPVRQMKRYAYQCGCRHVMLSAYRHHKIQRGQRRYCCCDCATELKYAQ</sequence>
<name>A0A1D2QME4_9GAMM</name>
<dbReference type="Proteomes" id="UP000242502">
    <property type="component" value="Unassembled WGS sequence"/>
</dbReference>
<dbReference type="Pfam" id="PF10263">
    <property type="entry name" value="SprT-like"/>
    <property type="match status" value="1"/>
</dbReference>
<reference evidence="2 3" key="1">
    <citation type="journal article" date="2016" name="Appl. Environ. Microbiol.">
        <title>Lack of Overt Genome Reduction in the Bryostatin-Producing Bryozoan Symbiont "Candidatus Endobugula sertula".</title>
        <authorList>
            <person name="Miller I.J."/>
            <person name="Vanee N."/>
            <person name="Fong S.S."/>
            <person name="Lim-Fong G.E."/>
            <person name="Kwan J.C."/>
        </authorList>
    </citation>
    <scope>NUCLEOTIDE SEQUENCE [LARGE SCALE GENOMIC DNA]</scope>
    <source>
        <strain evidence="2">AB1-4</strain>
    </source>
</reference>
<dbReference type="InterPro" id="IPR006640">
    <property type="entry name" value="SprT-like_domain"/>
</dbReference>
<dbReference type="STRING" id="62101.AB835_12480"/>